<gene>
    <name evidence="1" type="ORF">CS010_10780</name>
</gene>
<dbReference type="Proteomes" id="UP000222913">
    <property type="component" value="Unassembled WGS sequence"/>
</dbReference>
<organism evidence="1 2">
    <name type="scientific">Streptococcus macedonicus</name>
    <name type="common">Streptococcus gallolyticus macedonicus</name>
    <dbReference type="NCBI Taxonomy" id="59310"/>
    <lineage>
        <taxon>Bacteria</taxon>
        <taxon>Bacillati</taxon>
        <taxon>Bacillota</taxon>
        <taxon>Bacilli</taxon>
        <taxon>Lactobacillales</taxon>
        <taxon>Streptococcaceae</taxon>
        <taxon>Streptococcus</taxon>
    </lineage>
</organism>
<proteinExistence type="predicted"/>
<accession>A0A2G3NPJ4</accession>
<evidence type="ECO:0000313" key="1">
    <source>
        <dbReference type="EMBL" id="PHV55445.1"/>
    </source>
</evidence>
<dbReference type="AlphaFoldDB" id="A0A2G3NPJ4"/>
<sequence length="83" mass="9907">MKKYIKITPVEAIQVNPYNYYEVIEFANSQDIKFGSIGFFHKIETLEGYMVFKDFDYLIKNSTGECYVCARDFFEKTYKEVKE</sequence>
<protein>
    <submittedName>
        <fullName evidence="1">Uncharacterized protein</fullName>
    </submittedName>
</protein>
<reference evidence="1 2" key="1">
    <citation type="submission" date="2017-10" db="EMBL/GenBank/DDBJ databases">
        <title>Whole-genome sequence of three Streptococcus macedonicus strains isolated from Italian cheeses of the Veneto region.</title>
        <authorList>
            <person name="Treu L."/>
            <person name="De Diego-Diaz B."/>
            <person name="Papadimitriou K."/>
            <person name="Tsakalidou E."/>
            <person name="Corich V."/>
            <person name="Giacomini A."/>
        </authorList>
    </citation>
    <scope>NUCLEOTIDE SEQUENCE [LARGE SCALE GENOMIC DNA]</scope>
    <source>
        <strain evidence="1 2">27MV</strain>
    </source>
</reference>
<comment type="caution">
    <text evidence="1">The sequence shown here is derived from an EMBL/GenBank/DDBJ whole genome shotgun (WGS) entry which is preliminary data.</text>
</comment>
<name>A0A2G3NPJ4_STRMC</name>
<dbReference type="EMBL" id="PEBM01000069">
    <property type="protein sequence ID" value="PHV55445.1"/>
    <property type="molecule type" value="Genomic_DNA"/>
</dbReference>
<evidence type="ECO:0000313" key="2">
    <source>
        <dbReference type="Proteomes" id="UP000222913"/>
    </source>
</evidence>